<evidence type="ECO:0000256" key="2">
    <source>
        <dbReference type="ARBA" id="ARBA00009849"/>
    </source>
</evidence>
<dbReference type="EMBL" id="BRYB01004447">
    <property type="protein sequence ID" value="GMI31136.1"/>
    <property type="molecule type" value="Genomic_DNA"/>
</dbReference>
<evidence type="ECO:0000256" key="8">
    <source>
        <dbReference type="ARBA" id="ARBA00023136"/>
    </source>
</evidence>
<evidence type="ECO:0000256" key="3">
    <source>
        <dbReference type="ARBA" id="ARBA00022448"/>
    </source>
</evidence>
<reference evidence="15 16" key="1">
    <citation type="journal article" date="2023" name="Commun. Biol.">
        <title>Genome analysis of Parmales, the sister group of diatoms, reveals the evolutionary specialization of diatoms from phago-mixotrophs to photoautotrophs.</title>
        <authorList>
            <person name="Ban H."/>
            <person name="Sato S."/>
            <person name="Yoshikawa S."/>
            <person name="Yamada K."/>
            <person name="Nakamura Y."/>
            <person name="Ichinomiya M."/>
            <person name="Sato N."/>
            <person name="Blanc-Mathieu R."/>
            <person name="Endo H."/>
            <person name="Kuwata A."/>
            <person name="Ogata H."/>
        </authorList>
    </citation>
    <scope>NUCLEOTIDE SEQUENCE [LARGE SCALE GENOMIC DNA]</scope>
</reference>
<keyword evidence="3" id="KW-0813">Transport</keyword>
<feature type="transmembrane region" description="Helical" evidence="14">
    <location>
        <begin position="284"/>
        <end position="309"/>
    </location>
</feature>
<evidence type="ECO:0000256" key="11">
    <source>
        <dbReference type="ARBA" id="ARBA00023214"/>
    </source>
</evidence>
<dbReference type="Proteomes" id="UP001165060">
    <property type="component" value="Unassembled WGS sequence"/>
</dbReference>
<comment type="caution">
    <text evidence="15">The sequence shown here is derived from an EMBL/GenBank/DDBJ whole genome shotgun (WGS) entry which is preliminary data.</text>
</comment>
<keyword evidence="12" id="KW-0407">Ion channel</keyword>
<sequence>MAYTSTKVSSLAGTLSFRLFGGGTTLPASSGEVQPYILGLFSLGIVLASVFVLWGLLLVLWQAWCCRCKPPCKDVQGLKPKNNVYVVTWKLGGIRLIFLLSCLLAIASAALFMVQGVFALKAALDTWPASTDGVEVSLNAVIASADAGFTAIGGAMTATDDLAVVGEACDAYIASVYTSNGQPVPDSTISQEVALAATDLSLAFGNWNDASMISSGEPVFATWVGEDGYLDKSEGWMDSAVLYIWISFGVIIFSAILVLPFVAGIAMAMRGKFSARLVWWLSRIFLPLINLLAIAFLVVTAVFSGVTALSTDICASQGSPATVVYNWFLNLDGNSNSTARRHLQTADFSNADILEYYSFCSPDTPAFYAEFVNGTKIELLDAASEINGAANALQAQLAAFEVDMTAFNVTYDMTTCNAMIPALGAIETNILLLPLAIQSAADAFGCENFTPYYYALLNDTTCTGIASSVIWAFFACTVYVFSVLMMNTTRRGYLDDVIASPDGPKSPAGFSPRNSGVHDLEGARYAISPTQDARMANSNSVDKTNIDRRSPTVSGHS</sequence>
<keyword evidence="7" id="KW-0406">Ion transport</keyword>
<organism evidence="15 16">
    <name type="scientific">Tetraparma gracilis</name>
    <dbReference type="NCBI Taxonomy" id="2962635"/>
    <lineage>
        <taxon>Eukaryota</taxon>
        <taxon>Sar</taxon>
        <taxon>Stramenopiles</taxon>
        <taxon>Ochrophyta</taxon>
        <taxon>Bolidophyceae</taxon>
        <taxon>Parmales</taxon>
        <taxon>Triparmaceae</taxon>
        <taxon>Tetraparma</taxon>
    </lineage>
</organism>
<keyword evidence="8 14" id="KW-0472">Membrane</keyword>
<evidence type="ECO:0000256" key="7">
    <source>
        <dbReference type="ARBA" id="ARBA00023065"/>
    </source>
</evidence>
<evidence type="ECO:0000256" key="10">
    <source>
        <dbReference type="ARBA" id="ARBA00023180"/>
    </source>
</evidence>
<evidence type="ECO:0000256" key="14">
    <source>
        <dbReference type="SAM" id="Phobius"/>
    </source>
</evidence>
<feature type="non-terminal residue" evidence="15">
    <location>
        <position position="557"/>
    </location>
</feature>
<evidence type="ECO:0000256" key="6">
    <source>
        <dbReference type="ARBA" id="ARBA00022989"/>
    </source>
</evidence>
<evidence type="ECO:0000256" key="5">
    <source>
        <dbReference type="ARBA" id="ARBA00022692"/>
    </source>
</evidence>
<keyword evidence="6 14" id="KW-1133">Transmembrane helix</keyword>
<dbReference type="InterPro" id="IPR006990">
    <property type="entry name" value="Tweety"/>
</dbReference>
<keyword evidence="10" id="KW-0325">Glycoprotein</keyword>
<feature type="transmembrane region" description="Helical" evidence="14">
    <location>
        <begin position="240"/>
        <end position="263"/>
    </location>
</feature>
<feature type="transmembrane region" description="Helical" evidence="14">
    <location>
        <begin position="96"/>
        <end position="118"/>
    </location>
</feature>
<evidence type="ECO:0000256" key="13">
    <source>
        <dbReference type="SAM" id="MobiDB-lite"/>
    </source>
</evidence>
<protein>
    <submittedName>
        <fullName evidence="15">Uncharacterized protein</fullName>
    </submittedName>
</protein>
<evidence type="ECO:0000256" key="9">
    <source>
        <dbReference type="ARBA" id="ARBA00023173"/>
    </source>
</evidence>
<comment type="subcellular location">
    <subcellularLocation>
        <location evidence="1">Cell membrane</location>
        <topology evidence="1">Multi-pass membrane protein</topology>
    </subcellularLocation>
</comment>
<keyword evidence="4" id="KW-1003">Cell membrane</keyword>
<evidence type="ECO:0000313" key="15">
    <source>
        <dbReference type="EMBL" id="GMI31136.1"/>
    </source>
</evidence>
<keyword evidence="11" id="KW-0868">Chloride</keyword>
<evidence type="ECO:0000313" key="16">
    <source>
        <dbReference type="Proteomes" id="UP001165060"/>
    </source>
</evidence>
<accession>A0ABQ6MS91</accession>
<evidence type="ECO:0000256" key="1">
    <source>
        <dbReference type="ARBA" id="ARBA00004651"/>
    </source>
</evidence>
<evidence type="ECO:0000256" key="4">
    <source>
        <dbReference type="ARBA" id="ARBA00022475"/>
    </source>
</evidence>
<feature type="region of interest" description="Disordered" evidence="13">
    <location>
        <begin position="528"/>
        <end position="557"/>
    </location>
</feature>
<feature type="compositionally biased region" description="Polar residues" evidence="13">
    <location>
        <begin position="528"/>
        <end position="543"/>
    </location>
</feature>
<keyword evidence="5 14" id="KW-0812">Transmembrane</keyword>
<feature type="transmembrane region" description="Helical" evidence="14">
    <location>
        <begin position="36"/>
        <end position="61"/>
    </location>
</feature>
<comment type="similarity">
    <text evidence="2">Belongs to the tweety family.</text>
</comment>
<gene>
    <name evidence="15" type="ORF">TeGR_g6724</name>
</gene>
<feature type="transmembrane region" description="Helical" evidence="14">
    <location>
        <begin position="465"/>
        <end position="484"/>
    </location>
</feature>
<proteinExistence type="inferred from homology"/>
<keyword evidence="16" id="KW-1185">Reference proteome</keyword>
<dbReference type="PANTHER" id="PTHR12424">
    <property type="entry name" value="TWEETY-RELATED"/>
    <property type="match status" value="1"/>
</dbReference>
<evidence type="ECO:0000256" key="12">
    <source>
        <dbReference type="ARBA" id="ARBA00023303"/>
    </source>
</evidence>
<name>A0ABQ6MS91_9STRA</name>
<keyword evidence="9" id="KW-0869">Chloride channel</keyword>